<dbReference type="Pfam" id="PF01627">
    <property type="entry name" value="Hpt"/>
    <property type="match status" value="1"/>
</dbReference>
<keyword evidence="1" id="KW-0597">Phosphoprotein</keyword>
<dbReference type="KEGG" id="amuc:Pan181_41660"/>
<protein>
    <submittedName>
        <fullName evidence="3">Hpt domain protein</fullName>
    </submittedName>
</protein>
<dbReference type="Proteomes" id="UP000315750">
    <property type="component" value="Chromosome"/>
</dbReference>
<dbReference type="AlphaFoldDB" id="A0A518AT92"/>
<sequence length="142" mass="15973">MLIDQLSQRSDILNLDDLKNRCLGNVAFVEQVLELLAERGEADIALLEESLNKSDYEKLYHVAHRLKGAFANASAKRMSSTAEELCDASRSQEERCLREKVESLRNQWNEFTNLIDRNSGDSQHGAFAVEGAEMTNRNAVSV</sequence>
<feature type="modified residue" description="Phosphohistidine" evidence="1">
    <location>
        <position position="64"/>
    </location>
</feature>
<dbReference type="Gene3D" id="1.20.120.160">
    <property type="entry name" value="HPT domain"/>
    <property type="match status" value="1"/>
</dbReference>
<evidence type="ECO:0000313" key="4">
    <source>
        <dbReference type="Proteomes" id="UP000315750"/>
    </source>
</evidence>
<dbReference type="PROSITE" id="PS50894">
    <property type="entry name" value="HPT"/>
    <property type="match status" value="1"/>
</dbReference>
<evidence type="ECO:0000259" key="2">
    <source>
        <dbReference type="PROSITE" id="PS50894"/>
    </source>
</evidence>
<proteinExistence type="predicted"/>
<name>A0A518AT92_9BACT</name>
<accession>A0A518AT92</accession>
<gene>
    <name evidence="3" type="ORF">Pan181_41660</name>
</gene>
<dbReference type="GO" id="GO:0004672">
    <property type="term" value="F:protein kinase activity"/>
    <property type="evidence" value="ECO:0007669"/>
    <property type="project" value="UniProtKB-ARBA"/>
</dbReference>
<dbReference type="InterPro" id="IPR008207">
    <property type="entry name" value="Sig_transdc_His_kin_Hpt_dom"/>
</dbReference>
<dbReference type="GO" id="GO:0000160">
    <property type="term" value="P:phosphorelay signal transduction system"/>
    <property type="evidence" value="ECO:0007669"/>
    <property type="project" value="InterPro"/>
</dbReference>
<keyword evidence="4" id="KW-1185">Reference proteome</keyword>
<evidence type="ECO:0000313" key="3">
    <source>
        <dbReference type="EMBL" id="QDU57942.1"/>
    </source>
</evidence>
<dbReference type="SUPFAM" id="SSF47226">
    <property type="entry name" value="Histidine-containing phosphotransfer domain, HPT domain"/>
    <property type="match status" value="1"/>
</dbReference>
<dbReference type="RefSeq" id="WP_197528538.1">
    <property type="nucleotide sequence ID" value="NZ_CP036278.1"/>
</dbReference>
<feature type="domain" description="HPt" evidence="2">
    <location>
        <begin position="25"/>
        <end position="132"/>
    </location>
</feature>
<evidence type="ECO:0000256" key="1">
    <source>
        <dbReference type="PROSITE-ProRule" id="PRU00110"/>
    </source>
</evidence>
<reference evidence="3 4" key="1">
    <citation type="submission" date="2019-02" db="EMBL/GenBank/DDBJ databases">
        <title>Deep-cultivation of Planctomycetes and their phenomic and genomic characterization uncovers novel biology.</title>
        <authorList>
            <person name="Wiegand S."/>
            <person name="Jogler M."/>
            <person name="Boedeker C."/>
            <person name="Pinto D."/>
            <person name="Vollmers J."/>
            <person name="Rivas-Marin E."/>
            <person name="Kohn T."/>
            <person name="Peeters S.H."/>
            <person name="Heuer A."/>
            <person name="Rast P."/>
            <person name="Oberbeckmann S."/>
            <person name="Bunk B."/>
            <person name="Jeske O."/>
            <person name="Meyerdierks A."/>
            <person name="Storesund J.E."/>
            <person name="Kallscheuer N."/>
            <person name="Luecker S."/>
            <person name="Lage O.M."/>
            <person name="Pohl T."/>
            <person name="Merkel B.J."/>
            <person name="Hornburger P."/>
            <person name="Mueller R.-W."/>
            <person name="Bruemmer F."/>
            <person name="Labrenz M."/>
            <person name="Spormann A.M."/>
            <person name="Op den Camp H."/>
            <person name="Overmann J."/>
            <person name="Amann R."/>
            <person name="Jetten M.S.M."/>
            <person name="Mascher T."/>
            <person name="Medema M.H."/>
            <person name="Devos D.P."/>
            <person name="Kaster A.-K."/>
            <person name="Ovreas L."/>
            <person name="Rohde M."/>
            <person name="Galperin M.Y."/>
            <person name="Jogler C."/>
        </authorList>
    </citation>
    <scope>NUCLEOTIDE SEQUENCE [LARGE SCALE GENOMIC DNA]</scope>
    <source>
        <strain evidence="3 4">Pan181</strain>
    </source>
</reference>
<dbReference type="InterPro" id="IPR036641">
    <property type="entry name" value="HPT_dom_sf"/>
</dbReference>
<dbReference type="EMBL" id="CP036278">
    <property type="protein sequence ID" value="QDU57942.1"/>
    <property type="molecule type" value="Genomic_DNA"/>
</dbReference>
<organism evidence="3 4">
    <name type="scientific">Aeoliella mucimassa</name>
    <dbReference type="NCBI Taxonomy" id="2527972"/>
    <lineage>
        <taxon>Bacteria</taxon>
        <taxon>Pseudomonadati</taxon>
        <taxon>Planctomycetota</taxon>
        <taxon>Planctomycetia</taxon>
        <taxon>Pirellulales</taxon>
        <taxon>Lacipirellulaceae</taxon>
        <taxon>Aeoliella</taxon>
    </lineage>
</organism>